<sequence length="118" mass="12540">RAASVSHDLELGSPLGQPRRAPPPRAPVIESVRAAVPARAPPAPPARRPAAPAAGREPSLGSYYSYDESPPPVLGGRGPPVEPPRKALPPPPRRPESPPHARAPADRYEDRRAGRGRR</sequence>
<organism evidence="2 3">
    <name type="scientific">Prorocentrum cordatum</name>
    <dbReference type="NCBI Taxonomy" id="2364126"/>
    <lineage>
        <taxon>Eukaryota</taxon>
        <taxon>Sar</taxon>
        <taxon>Alveolata</taxon>
        <taxon>Dinophyceae</taxon>
        <taxon>Prorocentrales</taxon>
        <taxon>Prorocentraceae</taxon>
        <taxon>Prorocentrum</taxon>
    </lineage>
</organism>
<name>A0ABN9TB63_9DINO</name>
<evidence type="ECO:0000256" key="1">
    <source>
        <dbReference type="SAM" id="MobiDB-lite"/>
    </source>
</evidence>
<evidence type="ECO:0000313" key="2">
    <source>
        <dbReference type="EMBL" id="CAK0842824.1"/>
    </source>
</evidence>
<dbReference type="Proteomes" id="UP001189429">
    <property type="component" value="Unassembled WGS sequence"/>
</dbReference>
<reference evidence="2" key="1">
    <citation type="submission" date="2023-10" db="EMBL/GenBank/DDBJ databases">
        <authorList>
            <person name="Chen Y."/>
            <person name="Shah S."/>
            <person name="Dougan E. K."/>
            <person name="Thang M."/>
            <person name="Chan C."/>
        </authorList>
    </citation>
    <scope>NUCLEOTIDE SEQUENCE [LARGE SCALE GENOMIC DNA]</scope>
</reference>
<keyword evidence="3" id="KW-1185">Reference proteome</keyword>
<gene>
    <name evidence="2" type="ORF">PCOR1329_LOCUS37417</name>
</gene>
<feature type="compositionally biased region" description="Pro residues" evidence="1">
    <location>
        <begin position="80"/>
        <end position="92"/>
    </location>
</feature>
<feature type="compositionally biased region" description="Basic and acidic residues" evidence="1">
    <location>
        <begin position="93"/>
        <end position="118"/>
    </location>
</feature>
<comment type="caution">
    <text evidence="2">The sequence shown here is derived from an EMBL/GenBank/DDBJ whole genome shotgun (WGS) entry which is preliminary data.</text>
</comment>
<dbReference type="EMBL" id="CAUYUJ010014535">
    <property type="protein sequence ID" value="CAK0842824.1"/>
    <property type="molecule type" value="Genomic_DNA"/>
</dbReference>
<protein>
    <submittedName>
        <fullName evidence="2">Uncharacterized protein</fullName>
    </submittedName>
</protein>
<evidence type="ECO:0000313" key="3">
    <source>
        <dbReference type="Proteomes" id="UP001189429"/>
    </source>
</evidence>
<proteinExistence type="predicted"/>
<feature type="non-terminal residue" evidence="2">
    <location>
        <position position="1"/>
    </location>
</feature>
<accession>A0ABN9TB63</accession>
<feature type="region of interest" description="Disordered" evidence="1">
    <location>
        <begin position="1"/>
        <end position="118"/>
    </location>
</feature>